<sequence>MILAGFGGNALQGSRFSRYRMVCAGLDQNFRFVSGWREKDRLIMLE</sequence>
<geneLocation type="mitochondrion" evidence="1"/>
<keyword evidence="1" id="KW-0496">Mitochondrion</keyword>
<name>A0A117NHF0_PICGL</name>
<comment type="caution">
    <text evidence="1">The sequence shown here is derived from an EMBL/GenBank/DDBJ whole genome shotgun (WGS) entry which is preliminary data.</text>
</comment>
<organism evidence="1">
    <name type="scientific">Picea glauca</name>
    <name type="common">White spruce</name>
    <name type="synonym">Pinus glauca</name>
    <dbReference type="NCBI Taxonomy" id="3330"/>
    <lineage>
        <taxon>Eukaryota</taxon>
        <taxon>Viridiplantae</taxon>
        <taxon>Streptophyta</taxon>
        <taxon>Embryophyta</taxon>
        <taxon>Tracheophyta</taxon>
        <taxon>Spermatophyta</taxon>
        <taxon>Pinopsida</taxon>
        <taxon>Pinidae</taxon>
        <taxon>Conifers I</taxon>
        <taxon>Pinales</taxon>
        <taxon>Pinaceae</taxon>
        <taxon>Picea</taxon>
    </lineage>
</organism>
<reference evidence="1" key="1">
    <citation type="journal article" date="2015" name="Genome Biol. Evol.">
        <title>Organellar Genomes of White Spruce (Picea glauca): Assembly and Annotation.</title>
        <authorList>
            <person name="Jackman S.D."/>
            <person name="Warren R.L."/>
            <person name="Gibb E.A."/>
            <person name="Vandervalk B.P."/>
            <person name="Mohamadi H."/>
            <person name="Chu J."/>
            <person name="Raymond A."/>
            <person name="Pleasance S."/>
            <person name="Coope R."/>
            <person name="Wildung M.R."/>
            <person name="Ritland C.E."/>
            <person name="Bousquet J."/>
            <person name="Jones S.J."/>
            <person name="Bohlmann J."/>
            <person name="Birol I."/>
        </authorList>
    </citation>
    <scope>NUCLEOTIDE SEQUENCE [LARGE SCALE GENOMIC DNA]</scope>
    <source>
        <tissue evidence="1">Flushing bud</tissue>
    </source>
</reference>
<dbReference type="EMBL" id="LKAM01000006">
    <property type="protein sequence ID" value="KUM48275.1"/>
    <property type="molecule type" value="Genomic_DNA"/>
</dbReference>
<evidence type="ECO:0000313" key="1">
    <source>
        <dbReference type="EMBL" id="KUM48275.1"/>
    </source>
</evidence>
<dbReference type="AlphaFoldDB" id="A0A117NHF0"/>
<gene>
    <name evidence="1" type="ORF">ABT39_MTgene5275</name>
</gene>
<protein>
    <submittedName>
        <fullName evidence="1">Uncharacterized protein</fullName>
    </submittedName>
</protein>
<proteinExistence type="predicted"/>
<accession>A0A117NHF0</accession>